<gene>
    <name evidence="1" type="ORF">ACFFR3_47375</name>
</gene>
<reference evidence="1 2" key="1">
    <citation type="submission" date="2024-09" db="EMBL/GenBank/DDBJ databases">
        <authorList>
            <person name="Sun Q."/>
            <person name="Mori K."/>
        </authorList>
    </citation>
    <scope>NUCLEOTIDE SEQUENCE [LARGE SCALE GENOMIC DNA]</scope>
    <source>
        <strain evidence="1 2">JCM 3324</strain>
    </source>
</reference>
<proteinExistence type="predicted"/>
<evidence type="ECO:0000313" key="2">
    <source>
        <dbReference type="Proteomes" id="UP001589568"/>
    </source>
</evidence>
<keyword evidence="2" id="KW-1185">Reference proteome</keyword>
<comment type="caution">
    <text evidence="1">The sequence shown here is derived from an EMBL/GenBank/DDBJ whole genome shotgun (WGS) entry which is preliminary data.</text>
</comment>
<evidence type="ECO:0000313" key="1">
    <source>
        <dbReference type="EMBL" id="MFB9477163.1"/>
    </source>
</evidence>
<dbReference type="EMBL" id="JBHMCF010000060">
    <property type="protein sequence ID" value="MFB9477163.1"/>
    <property type="molecule type" value="Genomic_DNA"/>
</dbReference>
<protein>
    <submittedName>
        <fullName evidence="1">Uncharacterized protein</fullName>
    </submittedName>
</protein>
<accession>A0ABV5P3K9</accession>
<sequence>MLDRTALPVVVAGMSAPGFAATREPAGEVMARRAAGVMASPPHTPRTDDAVVACYAKAARTAAPTAR</sequence>
<dbReference type="Proteomes" id="UP001589568">
    <property type="component" value="Unassembled WGS sequence"/>
</dbReference>
<name>A0ABV5P3K9_9ACTN</name>
<dbReference type="RefSeq" id="WP_345405826.1">
    <property type="nucleotide sequence ID" value="NZ_BAAAXS010000001.1"/>
</dbReference>
<organism evidence="1 2">
    <name type="scientific">Nonomuraea salmonea</name>
    <dbReference type="NCBI Taxonomy" id="46181"/>
    <lineage>
        <taxon>Bacteria</taxon>
        <taxon>Bacillati</taxon>
        <taxon>Actinomycetota</taxon>
        <taxon>Actinomycetes</taxon>
        <taxon>Streptosporangiales</taxon>
        <taxon>Streptosporangiaceae</taxon>
        <taxon>Nonomuraea</taxon>
    </lineage>
</organism>